<dbReference type="AlphaFoldDB" id="A0A0D3CLE6"/>
<dbReference type="EC" id="2.7.11.1" evidence="5"/>
<feature type="compositionally biased region" description="Basic and acidic residues" evidence="20">
    <location>
        <begin position="505"/>
        <end position="515"/>
    </location>
</feature>
<proteinExistence type="inferred from homology"/>
<evidence type="ECO:0000256" key="1">
    <source>
        <dbReference type="ARBA" id="ARBA00004170"/>
    </source>
</evidence>
<dbReference type="InterPro" id="IPR008271">
    <property type="entry name" value="Ser/Thr_kinase_AS"/>
</dbReference>
<keyword evidence="7" id="KW-0723">Serine/threonine-protein kinase</keyword>
<dbReference type="FunFam" id="1.10.510.10:FF:000330">
    <property type="entry name" value="3-phosphoinositide-dependent protein kinase 2-like"/>
    <property type="match status" value="1"/>
</dbReference>
<dbReference type="GO" id="GO:0005737">
    <property type="term" value="C:cytoplasm"/>
    <property type="evidence" value="ECO:0007669"/>
    <property type="project" value="UniProtKB-SubCell"/>
</dbReference>
<dbReference type="InterPro" id="IPR036322">
    <property type="entry name" value="WD40_repeat_dom_sf"/>
</dbReference>
<comment type="catalytic activity">
    <reaction evidence="18">
        <text>L-seryl-[protein] + ATP = O-phospho-L-seryl-[protein] + ADP + H(+)</text>
        <dbReference type="Rhea" id="RHEA:17989"/>
        <dbReference type="Rhea" id="RHEA-COMP:9863"/>
        <dbReference type="Rhea" id="RHEA-COMP:11604"/>
        <dbReference type="ChEBI" id="CHEBI:15378"/>
        <dbReference type="ChEBI" id="CHEBI:29999"/>
        <dbReference type="ChEBI" id="CHEBI:30616"/>
        <dbReference type="ChEBI" id="CHEBI:83421"/>
        <dbReference type="ChEBI" id="CHEBI:456216"/>
        <dbReference type="EC" id="2.7.11.1"/>
    </reaction>
</comment>
<dbReference type="Pfam" id="PF00400">
    <property type="entry name" value="WD40"/>
    <property type="match status" value="1"/>
</dbReference>
<dbReference type="GO" id="GO:0000462">
    <property type="term" value="P:maturation of SSU-rRNA from tricistronic rRNA transcript (SSU-rRNA, 5.8S rRNA, LSU-rRNA)"/>
    <property type="evidence" value="ECO:0007669"/>
    <property type="project" value="TreeGrafter"/>
</dbReference>
<dbReference type="eggNOG" id="KOG0592">
    <property type="taxonomic scope" value="Eukaryota"/>
</dbReference>
<dbReference type="InterPro" id="IPR011993">
    <property type="entry name" value="PH-like_dom_sf"/>
</dbReference>
<keyword evidence="9 19" id="KW-0853">WD repeat</keyword>
<evidence type="ECO:0000259" key="21">
    <source>
        <dbReference type="PROSITE" id="PS50011"/>
    </source>
</evidence>
<dbReference type="SMART" id="SM01033">
    <property type="entry name" value="BING4CT"/>
    <property type="match status" value="1"/>
</dbReference>
<evidence type="ECO:0000256" key="2">
    <source>
        <dbReference type="ARBA" id="ARBA00004496"/>
    </source>
</evidence>
<reference evidence="22" key="2">
    <citation type="submission" date="2015-03" db="UniProtKB">
        <authorList>
            <consortium name="EnsemblPlants"/>
        </authorList>
    </citation>
    <scope>IDENTIFICATION</scope>
</reference>
<keyword evidence="15" id="KW-0472">Membrane</keyword>
<evidence type="ECO:0000256" key="4">
    <source>
        <dbReference type="ARBA" id="ARBA00010006"/>
    </source>
</evidence>
<dbReference type="PROSITE" id="PS50082">
    <property type="entry name" value="WD_REPEATS_2"/>
    <property type="match status" value="1"/>
</dbReference>
<dbReference type="SUPFAM" id="SSF56112">
    <property type="entry name" value="Protein kinase-like (PK-like)"/>
    <property type="match status" value="1"/>
</dbReference>
<dbReference type="PANTHER" id="PTHR14085:SF3">
    <property type="entry name" value="WD REPEAT-CONTAINING PROTEIN 46"/>
    <property type="match status" value="1"/>
</dbReference>
<dbReference type="SMART" id="SM00220">
    <property type="entry name" value="S_TKc"/>
    <property type="match status" value="1"/>
</dbReference>
<dbReference type="FunFam" id="2.30.29.30:FF:000305">
    <property type="entry name" value="3-phosphoinositide-dependent protein kinase 1"/>
    <property type="match status" value="1"/>
</dbReference>
<organism evidence="22 23">
    <name type="scientific">Brassica oleracea var. oleracea</name>
    <dbReference type="NCBI Taxonomy" id="109376"/>
    <lineage>
        <taxon>Eukaryota</taxon>
        <taxon>Viridiplantae</taxon>
        <taxon>Streptophyta</taxon>
        <taxon>Embryophyta</taxon>
        <taxon>Tracheophyta</taxon>
        <taxon>Spermatophyta</taxon>
        <taxon>Magnoliopsida</taxon>
        <taxon>eudicotyledons</taxon>
        <taxon>Gunneridae</taxon>
        <taxon>Pentapetalae</taxon>
        <taxon>rosids</taxon>
        <taxon>malvids</taxon>
        <taxon>Brassicales</taxon>
        <taxon>Brassicaceae</taxon>
        <taxon>Brassiceae</taxon>
        <taxon>Brassica</taxon>
    </lineage>
</organism>
<evidence type="ECO:0000256" key="12">
    <source>
        <dbReference type="ARBA" id="ARBA00022741"/>
    </source>
</evidence>
<dbReference type="EnsemblPlants" id="Bo5g137320.1">
    <property type="protein sequence ID" value="Bo5g137320.1"/>
    <property type="gene ID" value="Bo5g137320"/>
</dbReference>
<feature type="region of interest" description="Disordered" evidence="20">
    <location>
        <begin position="485"/>
        <end position="535"/>
    </location>
</feature>
<name>A0A0D3CLE6_BRAOL</name>
<dbReference type="Proteomes" id="UP000032141">
    <property type="component" value="Chromosome C5"/>
</dbReference>
<dbReference type="FunFam" id="3.30.200.20:FF:000191">
    <property type="entry name" value="3-phosphoinositide-dependent protein kinase 2-like"/>
    <property type="match status" value="1"/>
</dbReference>
<dbReference type="InterPro" id="IPR011009">
    <property type="entry name" value="Kinase-like_dom_sf"/>
</dbReference>
<dbReference type="Gene3D" id="2.30.29.30">
    <property type="entry name" value="Pleckstrin-homology domain (PH domain)/Phosphotyrosine-binding domain (PTB)"/>
    <property type="match status" value="1"/>
</dbReference>
<dbReference type="Gene3D" id="1.10.510.10">
    <property type="entry name" value="Transferase(Phosphotransferase) domain 1"/>
    <property type="match status" value="1"/>
</dbReference>
<dbReference type="Gene3D" id="3.30.200.20">
    <property type="entry name" value="Phosphorylase Kinase, domain 1"/>
    <property type="match status" value="1"/>
</dbReference>
<feature type="domain" description="Protein kinase" evidence="21">
    <location>
        <begin position="589"/>
        <end position="856"/>
    </location>
</feature>
<dbReference type="GO" id="GO:0005524">
    <property type="term" value="F:ATP binding"/>
    <property type="evidence" value="ECO:0007669"/>
    <property type="project" value="UniProtKB-KW"/>
</dbReference>
<dbReference type="InterPro" id="IPR033931">
    <property type="entry name" value="PDK1-typ_PH"/>
</dbReference>
<keyword evidence="11" id="KW-0677">Repeat</keyword>
<evidence type="ECO:0000313" key="22">
    <source>
        <dbReference type="EnsemblPlants" id="Bo5g137320.1"/>
    </source>
</evidence>
<dbReference type="InterPro" id="IPR039046">
    <property type="entry name" value="PDPK1"/>
</dbReference>
<dbReference type="Pfam" id="PF00069">
    <property type="entry name" value="Pkinase"/>
    <property type="match status" value="1"/>
</dbReference>
<dbReference type="Pfam" id="PF14593">
    <property type="entry name" value="PH_3"/>
    <property type="match status" value="1"/>
</dbReference>
<dbReference type="HOGENOM" id="CLU_294464_0_0_1"/>
<keyword evidence="14" id="KW-0067">ATP-binding</keyword>
<dbReference type="PROSITE" id="PS00108">
    <property type="entry name" value="PROTEIN_KINASE_ST"/>
    <property type="match status" value="1"/>
</dbReference>
<keyword evidence="8" id="KW-0597">Phosphoprotein</keyword>
<evidence type="ECO:0000256" key="7">
    <source>
        <dbReference type="ARBA" id="ARBA00022527"/>
    </source>
</evidence>
<dbReference type="GO" id="GO:0030686">
    <property type="term" value="C:90S preribosome"/>
    <property type="evidence" value="ECO:0007669"/>
    <property type="project" value="TreeGrafter"/>
</dbReference>
<dbReference type="SUPFAM" id="SSF50978">
    <property type="entry name" value="WD40 repeat-like"/>
    <property type="match status" value="1"/>
</dbReference>
<dbReference type="GO" id="GO:0004674">
    <property type="term" value="F:protein serine/threonine kinase activity"/>
    <property type="evidence" value="ECO:0007669"/>
    <property type="project" value="UniProtKB-KW"/>
</dbReference>
<evidence type="ECO:0000256" key="15">
    <source>
        <dbReference type="ARBA" id="ARBA00023136"/>
    </source>
</evidence>
<evidence type="ECO:0000256" key="16">
    <source>
        <dbReference type="ARBA" id="ARBA00023242"/>
    </source>
</evidence>
<keyword evidence="12" id="KW-0547">Nucleotide-binding</keyword>
<dbReference type="SMART" id="SM00320">
    <property type="entry name" value="WD40"/>
    <property type="match status" value="5"/>
</dbReference>
<evidence type="ECO:0000256" key="10">
    <source>
        <dbReference type="ARBA" id="ARBA00022679"/>
    </source>
</evidence>
<protein>
    <recommendedName>
        <fullName evidence="5">non-specific serine/threonine protein kinase</fullName>
        <ecNumber evidence="5">2.7.11.1</ecNumber>
    </recommendedName>
</protein>
<dbReference type="Pfam" id="PF08149">
    <property type="entry name" value="BING4CT"/>
    <property type="match status" value="1"/>
</dbReference>
<accession>A0A0D3CLE6</accession>
<evidence type="ECO:0000313" key="23">
    <source>
        <dbReference type="Proteomes" id="UP000032141"/>
    </source>
</evidence>
<evidence type="ECO:0000256" key="6">
    <source>
        <dbReference type="ARBA" id="ARBA00022490"/>
    </source>
</evidence>
<dbReference type="InterPro" id="IPR001680">
    <property type="entry name" value="WD40_rpt"/>
</dbReference>
<feature type="compositionally biased region" description="Basic residues" evidence="20">
    <location>
        <begin position="488"/>
        <end position="504"/>
    </location>
</feature>
<dbReference type="FunFam" id="2.130.10.10:FF:001733">
    <property type="entry name" value="Os01g0183100 protein"/>
    <property type="match status" value="1"/>
</dbReference>
<dbReference type="CDD" id="cd05581">
    <property type="entry name" value="STKc_PDK1"/>
    <property type="match status" value="1"/>
</dbReference>
<dbReference type="InterPro" id="IPR000719">
    <property type="entry name" value="Prot_kinase_dom"/>
</dbReference>
<dbReference type="InterPro" id="IPR015943">
    <property type="entry name" value="WD40/YVTN_repeat-like_dom_sf"/>
</dbReference>
<dbReference type="eggNOG" id="KOG1272">
    <property type="taxonomic scope" value="Eukaryota"/>
</dbReference>
<evidence type="ECO:0000256" key="18">
    <source>
        <dbReference type="ARBA" id="ARBA00048679"/>
    </source>
</evidence>
<sequence length="1030" mass="115233">MENMISCKENLQGMTMEVALEDNNLMEKVLPPDEQEIDVELEAKEKKYLRGEGANLETLKDKKLKTQLASREKLYGKSAKAAAKIEKWLLPASAGYLETDGLEKTWRVKQTDIAKEVDILSSRNQYDIVLPDFGPYKLDFTASGRHMLAGGRKGHLALVDMMSMNLIKEIQVRETVRDVTFLHNDQFFAAAQKKYSYIYARDGTELHCLKERGPVARLRFLKNHFLLASVNKIGQLHYQDVTYGDMVASIRTGKGRTDVMEVNPYNGVVALGHSGGTVTMWKPTSQAPLVQMQCHPGPVSSVAFHPNGHLMATSGKERKLKIWDLRKFEEVQTIHGFHAKTLSFSQKGLLAAGTGSFVQVLGDSSGDYSRYMSHSMVKGYQIEKVMFRPYEDVLGIGHSMGWSSVLIPGSGEPNFDSWVANPFETTKQRREKEVHLLLDKLPPETIMLDPSKIGAMRPSRRKERPTRGEIEAEKEVAVEAAKGVELKKKTKGRNKPSKRTKKKKELVENVKKTFPEQEQGAAGKKRRIGEDAAADLPSSLKRRKLMTMEDEFDSKLSLQGNASNVEGSISRSKSFAFKAPQENFTVQDFELDKIYGVGSYSKVVRATKKKDGGVYALKIMDKKFITKENKTAYVKLERIVLDQLDHPGIVKLFFTFQDNFSLYMALESCEGGELFDQITRKGCLSEDEARFYGAEVVDALEYIHTMGLIHRDIKPENLLLTSDGHIKIADFGSVKPMQDSQITLLPNAASDDKACTFVGTAAYVPPEVLNSSPATFGNDLWALGCTLYQMLSGTSPFKDASEWLIFQRIIARDLKFPNHFSEAARDLIDRLLDTDPSRRPGAGPEGYASLKRHPFFKGVDWKKPRSQTPPKLAPDPSSQSASPERDGSPWNPTHVGDASAMQNNGPSSTSESSGSITRLASIDSFDSRWQQFLEPGESVIMLSAVKKLRKITSKKVQLILTNKPRLIYVDPSKLVAKGNIIWSDNSSDLNVQISSPSHFKICTPKKVLSIEDSKQRALQWRKAIETLQNR</sequence>
<dbReference type="PROSITE" id="PS50011">
    <property type="entry name" value="PROTEIN_KINASE_DOM"/>
    <property type="match status" value="1"/>
</dbReference>
<evidence type="ECO:0000256" key="5">
    <source>
        <dbReference type="ARBA" id="ARBA00012513"/>
    </source>
</evidence>
<dbReference type="PANTHER" id="PTHR14085">
    <property type="entry name" value="WD-REPEAT PROTEIN BING4"/>
    <property type="match status" value="1"/>
</dbReference>
<evidence type="ECO:0000256" key="11">
    <source>
        <dbReference type="ARBA" id="ARBA00022737"/>
    </source>
</evidence>
<comment type="subcellular location">
    <subcellularLocation>
        <location evidence="2">Cytoplasm</location>
    </subcellularLocation>
    <subcellularLocation>
        <location evidence="1">Membrane</location>
        <topology evidence="1">Peripheral membrane protein</topology>
    </subcellularLocation>
    <subcellularLocation>
        <location evidence="3">Nucleus</location>
        <location evidence="3">Nucleolus</location>
    </subcellularLocation>
</comment>
<feature type="repeat" description="WD" evidence="19">
    <location>
        <begin position="292"/>
        <end position="333"/>
    </location>
</feature>
<keyword evidence="6" id="KW-0963">Cytoplasm</keyword>
<evidence type="ECO:0000256" key="14">
    <source>
        <dbReference type="ARBA" id="ARBA00022840"/>
    </source>
</evidence>
<dbReference type="PROSITE" id="PS50294">
    <property type="entry name" value="WD_REPEATS_REGION"/>
    <property type="match status" value="1"/>
</dbReference>
<evidence type="ECO:0000256" key="9">
    <source>
        <dbReference type="ARBA" id="ARBA00022574"/>
    </source>
</evidence>
<comment type="catalytic activity">
    <reaction evidence="17">
        <text>L-threonyl-[protein] + ATP = O-phospho-L-threonyl-[protein] + ADP + H(+)</text>
        <dbReference type="Rhea" id="RHEA:46608"/>
        <dbReference type="Rhea" id="RHEA-COMP:11060"/>
        <dbReference type="Rhea" id="RHEA-COMP:11605"/>
        <dbReference type="ChEBI" id="CHEBI:15378"/>
        <dbReference type="ChEBI" id="CHEBI:30013"/>
        <dbReference type="ChEBI" id="CHEBI:30616"/>
        <dbReference type="ChEBI" id="CHEBI:61977"/>
        <dbReference type="ChEBI" id="CHEBI:456216"/>
        <dbReference type="EC" id="2.7.11.1"/>
    </reaction>
</comment>
<comment type="similarity">
    <text evidence="4">Belongs to the protein kinase superfamily. AGC Ser/Thr protein kinase family. PDPK1 subfamily.</text>
</comment>
<dbReference type="Gramene" id="Bo5g137320.1">
    <property type="protein sequence ID" value="Bo5g137320.1"/>
    <property type="gene ID" value="Bo5g137320"/>
</dbReference>
<dbReference type="STRING" id="109376.A0A0D3CLE6"/>
<dbReference type="SUPFAM" id="SSF50729">
    <property type="entry name" value="PH domain-like"/>
    <property type="match status" value="1"/>
</dbReference>
<keyword evidence="13" id="KW-0418">Kinase</keyword>
<dbReference type="OMA" id="RIRIWTE"/>
<evidence type="ECO:0000256" key="17">
    <source>
        <dbReference type="ARBA" id="ARBA00047899"/>
    </source>
</evidence>
<evidence type="ECO:0000256" key="13">
    <source>
        <dbReference type="ARBA" id="ARBA00022777"/>
    </source>
</evidence>
<reference evidence="22 23" key="1">
    <citation type="journal article" date="2014" name="Genome Biol.">
        <title>Transcriptome and methylome profiling reveals relics of genome dominance in the mesopolyploid Brassica oleracea.</title>
        <authorList>
            <person name="Parkin I.A."/>
            <person name="Koh C."/>
            <person name="Tang H."/>
            <person name="Robinson S.J."/>
            <person name="Kagale S."/>
            <person name="Clarke W.E."/>
            <person name="Town C.D."/>
            <person name="Nixon J."/>
            <person name="Krishnakumar V."/>
            <person name="Bidwell S.L."/>
            <person name="Denoeud F."/>
            <person name="Belcram H."/>
            <person name="Links M.G."/>
            <person name="Just J."/>
            <person name="Clarke C."/>
            <person name="Bender T."/>
            <person name="Huebert T."/>
            <person name="Mason A.S."/>
            <person name="Pires J.C."/>
            <person name="Barker G."/>
            <person name="Moore J."/>
            <person name="Walley P.G."/>
            <person name="Manoli S."/>
            <person name="Batley J."/>
            <person name="Edwards D."/>
            <person name="Nelson M.N."/>
            <person name="Wang X."/>
            <person name="Paterson A.H."/>
            <person name="King G."/>
            <person name="Bancroft I."/>
            <person name="Chalhoub B."/>
            <person name="Sharpe A.G."/>
        </authorList>
    </citation>
    <scope>NUCLEOTIDE SEQUENCE</scope>
    <source>
        <strain evidence="22 23">cv. TO1000</strain>
    </source>
</reference>
<evidence type="ECO:0000256" key="3">
    <source>
        <dbReference type="ARBA" id="ARBA00004604"/>
    </source>
</evidence>
<feature type="region of interest" description="Disordered" evidence="20">
    <location>
        <begin position="859"/>
        <end position="915"/>
    </location>
</feature>
<keyword evidence="10" id="KW-0808">Transferase</keyword>
<keyword evidence="16" id="KW-0539">Nucleus</keyword>
<evidence type="ECO:0000256" key="20">
    <source>
        <dbReference type="SAM" id="MobiDB-lite"/>
    </source>
</evidence>
<dbReference type="GO" id="GO:0016020">
    <property type="term" value="C:membrane"/>
    <property type="evidence" value="ECO:0007669"/>
    <property type="project" value="UniProtKB-SubCell"/>
</dbReference>
<dbReference type="InterPro" id="IPR040315">
    <property type="entry name" value="WDR46/Utp7"/>
</dbReference>
<dbReference type="GO" id="GO:0032040">
    <property type="term" value="C:small-subunit processome"/>
    <property type="evidence" value="ECO:0007669"/>
    <property type="project" value="TreeGrafter"/>
</dbReference>
<dbReference type="Gene3D" id="2.130.10.10">
    <property type="entry name" value="YVTN repeat-like/Quinoprotein amine dehydrogenase"/>
    <property type="match status" value="1"/>
</dbReference>
<evidence type="ECO:0000256" key="19">
    <source>
        <dbReference type="PROSITE-ProRule" id="PRU00221"/>
    </source>
</evidence>
<evidence type="ECO:0000256" key="8">
    <source>
        <dbReference type="ARBA" id="ARBA00022553"/>
    </source>
</evidence>
<keyword evidence="23" id="KW-1185">Reference proteome</keyword>
<dbReference type="InterPro" id="IPR012952">
    <property type="entry name" value="BING4_C_dom"/>
</dbReference>